<comment type="caution">
    <text evidence="4">The sequence shown here is derived from an EMBL/GenBank/DDBJ whole genome shotgun (WGS) entry which is preliminary data.</text>
</comment>
<dbReference type="PANTHER" id="PTHR34473:SF2">
    <property type="entry name" value="UPF0699 TRANSMEMBRANE PROTEIN YDBT"/>
    <property type="match status" value="1"/>
</dbReference>
<feature type="region of interest" description="Disordered" evidence="1">
    <location>
        <begin position="1"/>
        <end position="40"/>
    </location>
</feature>
<evidence type="ECO:0000313" key="4">
    <source>
        <dbReference type="EMBL" id="GAA1556484.1"/>
    </source>
</evidence>
<evidence type="ECO:0000259" key="3">
    <source>
        <dbReference type="Pfam" id="PF03703"/>
    </source>
</evidence>
<evidence type="ECO:0000313" key="5">
    <source>
        <dbReference type="Proteomes" id="UP001500363"/>
    </source>
</evidence>
<sequence length="497" mass="54001">MSQPSTPDRSGPPSPDPTHVPFPDAPVVTGDTPVPITEREGDRLHPLTPFVKGWGYFVVAAFAMANNEGLRSNLKIAGFALLGVLVGGMLLGALSWWFTKWQLTDEAIRVDSGFLFRRTRIIRFDRIQAIDVAQPFVARLFNMAELRMDVAGGSRSDGKLSYFTSEEAAKLRGILLVRAKGKEAAEEAVQPEHEPPPLLVVPTGRLLGATILSSTVLGSLAGLIWLIVATTVLEFHVGLFAGLPLLLGVVQPIWKQVVGNHKFTLIESRDGLRTKRGLFDLQRQTVPPGRVQGLLITEPVIWRRLGWSRVDLDIAGVVGSISGDGEEDQNGVQLLPVGERSEVAGVLNRVLPGFDLSRIEMHQAPSRVKWLRPIGWRYLAYGADDQVLVTQRGWISRKTSVVLHHKTQSVRVEQGPIQRRLRVANVHVDTPLGPTDAVALHRDVADAALLLEAQTARAREARRTTSAPAAVHTQPNEPSPAGSSSSAASPADDSPAT</sequence>
<dbReference type="Proteomes" id="UP001500363">
    <property type="component" value="Unassembled WGS sequence"/>
</dbReference>
<keyword evidence="2" id="KW-1133">Transmembrane helix</keyword>
<dbReference type="RefSeq" id="WP_344182246.1">
    <property type="nucleotide sequence ID" value="NZ_BAAANC010000004.1"/>
</dbReference>
<gene>
    <name evidence="4" type="ORF">GCM10009741_71380</name>
</gene>
<evidence type="ECO:0000256" key="2">
    <source>
        <dbReference type="SAM" id="Phobius"/>
    </source>
</evidence>
<dbReference type="InterPro" id="IPR005182">
    <property type="entry name" value="YdbS-like_PH"/>
</dbReference>
<feature type="transmembrane region" description="Helical" evidence="2">
    <location>
        <begin position="77"/>
        <end position="98"/>
    </location>
</feature>
<keyword evidence="2" id="KW-0472">Membrane</keyword>
<organism evidence="4 5">
    <name type="scientific">Kribbella lupini</name>
    <dbReference type="NCBI Taxonomy" id="291602"/>
    <lineage>
        <taxon>Bacteria</taxon>
        <taxon>Bacillati</taxon>
        <taxon>Actinomycetota</taxon>
        <taxon>Actinomycetes</taxon>
        <taxon>Propionibacteriales</taxon>
        <taxon>Kribbellaceae</taxon>
        <taxon>Kribbella</taxon>
    </lineage>
</organism>
<feature type="transmembrane region" description="Helical" evidence="2">
    <location>
        <begin position="235"/>
        <end position="254"/>
    </location>
</feature>
<proteinExistence type="predicted"/>
<accession>A0ABN2CCG4</accession>
<feature type="domain" description="YdbS-like PH" evidence="3">
    <location>
        <begin position="376"/>
        <end position="448"/>
    </location>
</feature>
<reference evidence="4 5" key="1">
    <citation type="journal article" date="2019" name="Int. J. Syst. Evol. Microbiol.">
        <title>The Global Catalogue of Microorganisms (GCM) 10K type strain sequencing project: providing services to taxonomists for standard genome sequencing and annotation.</title>
        <authorList>
            <consortium name="The Broad Institute Genomics Platform"/>
            <consortium name="The Broad Institute Genome Sequencing Center for Infectious Disease"/>
            <person name="Wu L."/>
            <person name="Ma J."/>
        </authorList>
    </citation>
    <scope>NUCLEOTIDE SEQUENCE [LARGE SCALE GENOMIC DNA]</scope>
    <source>
        <strain evidence="4 5">JCM 14303</strain>
    </source>
</reference>
<feature type="compositionally biased region" description="Low complexity" evidence="1">
    <location>
        <begin position="479"/>
        <end position="497"/>
    </location>
</feature>
<protein>
    <submittedName>
        <fullName evidence="4">PH domain-containing protein</fullName>
    </submittedName>
</protein>
<feature type="transmembrane region" description="Helical" evidence="2">
    <location>
        <begin position="206"/>
        <end position="228"/>
    </location>
</feature>
<dbReference type="InterPro" id="IPR014529">
    <property type="entry name" value="UCP026631"/>
</dbReference>
<keyword evidence="5" id="KW-1185">Reference proteome</keyword>
<name>A0ABN2CCG4_9ACTN</name>
<dbReference type="EMBL" id="BAAANC010000004">
    <property type="protein sequence ID" value="GAA1556484.1"/>
    <property type="molecule type" value="Genomic_DNA"/>
</dbReference>
<evidence type="ECO:0000256" key="1">
    <source>
        <dbReference type="SAM" id="MobiDB-lite"/>
    </source>
</evidence>
<dbReference type="PANTHER" id="PTHR34473">
    <property type="entry name" value="UPF0699 TRANSMEMBRANE PROTEIN YDBS"/>
    <property type="match status" value="1"/>
</dbReference>
<keyword evidence="2" id="KW-0812">Transmembrane</keyword>
<feature type="domain" description="YdbS-like PH" evidence="3">
    <location>
        <begin position="96"/>
        <end position="173"/>
    </location>
</feature>
<dbReference type="Pfam" id="PF03703">
    <property type="entry name" value="bPH_2"/>
    <property type="match status" value="2"/>
</dbReference>
<feature type="region of interest" description="Disordered" evidence="1">
    <location>
        <begin position="458"/>
        <end position="497"/>
    </location>
</feature>
<dbReference type="PIRSF" id="PIRSF026631">
    <property type="entry name" value="UCP026631"/>
    <property type="match status" value="1"/>
</dbReference>
<feature type="compositionally biased region" description="Pro residues" evidence="1">
    <location>
        <begin position="10"/>
        <end position="24"/>
    </location>
</feature>